<dbReference type="GO" id="GO:0015344">
    <property type="term" value="F:siderophore uptake transmembrane transporter activity"/>
    <property type="evidence" value="ECO:0007669"/>
    <property type="project" value="TreeGrafter"/>
</dbReference>
<dbReference type="InterPro" id="IPR012910">
    <property type="entry name" value="Plug_dom"/>
</dbReference>
<evidence type="ECO:0000256" key="2">
    <source>
        <dbReference type="PROSITE-ProRule" id="PRU01360"/>
    </source>
</evidence>
<dbReference type="NCBIfam" id="TIGR04056">
    <property type="entry name" value="OMP_RagA_SusC"/>
    <property type="match status" value="1"/>
</dbReference>
<feature type="domain" description="TonB-dependent receptor plug" evidence="4">
    <location>
        <begin position="153"/>
        <end position="251"/>
    </location>
</feature>
<keyword evidence="1" id="KW-0732">Signal</keyword>
<dbReference type="PROSITE" id="PS52016">
    <property type="entry name" value="TONB_DEPENDENT_REC_3"/>
    <property type="match status" value="1"/>
</dbReference>
<dbReference type="SUPFAM" id="SSF56935">
    <property type="entry name" value="Porins"/>
    <property type="match status" value="1"/>
</dbReference>
<keyword evidence="2" id="KW-0998">Cell outer membrane</keyword>
<keyword evidence="6" id="KW-1185">Reference proteome</keyword>
<dbReference type="EMBL" id="QPKV01000003">
    <property type="protein sequence ID" value="RDC57363.1"/>
    <property type="molecule type" value="Genomic_DNA"/>
</dbReference>
<feature type="transmembrane region" description="Helical" evidence="3">
    <location>
        <begin position="21"/>
        <end position="41"/>
    </location>
</feature>
<keyword evidence="2 3" id="KW-0472">Membrane</keyword>
<reference evidence="5 6" key="1">
    <citation type="submission" date="2018-07" db="EMBL/GenBank/DDBJ databases">
        <title>Pedobacter sp. nov., isolated from soil.</title>
        <authorList>
            <person name="Zhou L.Y."/>
            <person name="Du Z.J."/>
        </authorList>
    </citation>
    <scope>NUCLEOTIDE SEQUENCE [LARGE SCALE GENOMIC DNA]</scope>
    <source>
        <strain evidence="5 6">JDX94</strain>
    </source>
</reference>
<dbReference type="NCBIfam" id="TIGR04057">
    <property type="entry name" value="SusC_RagA_signa"/>
    <property type="match status" value="1"/>
</dbReference>
<proteinExistence type="inferred from homology"/>
<dbReference type="SUPFAM" id="SSF49464">
    <property type="entry name" value="Carboxypeptidase regulatory domain-like"/>
    <property type="match status" value="1"/>
</dbReference>
<evidence type="ECO:0000313" key="6">
    <source>
        <dbReference type="Proteomes" id="UP000253961"/>
    </source>
</evidence>
<dbReference type="FunFam" id="2.170.130.10:FF:000003">
    <property type="entry name" value="SusC/RagA family TonB-linked outer membrane protein"/>
    <property type="match status" value="1"/>
</dbReference>
<dbReference type="Proteomes" id="UP000253961">
    <property type="component" value="Unassembled WGS sequence"/>
</dbReference>
<dbReference type="InterPro" id="IPR023997">
    <property type="entry name" value="TonB-dep_OMP_SusC/RagA_CS"/>
</dbReference>
<dbReference type="AlphaFoldDB" id="A0A369PXL6"/>
<dbReference type="InterPro" id="IPR037066">
    <property type="entry name" value="Plug_dom_sf"/>
</dbReference>
<comment type="subcellular location">
    <subcellularLocation>
        <location evidence="2">Cell outer membrane</location>
        <topology evidence="2">Multi-pass membrane protein</topology>
    </subcellularLocation>
</comment>
<comment type="caution">
    <text evidence="5">The sequence shown here is derived from an EMBL/GenBank/DDBJ whole genome shotgun (WGS) entry which is preliminary data.</text>
</comment>
<dbReference type="Pfam" id="PF13715">
    <property type="entry name" value="CarbopepD_reg_2"/>
    <property type="match status" value="1"/>
</dbReference>
<evidence type="ECO:0000256" key="1">
    <source>
        <dbReference type="ARBA" id="ARBA00022729"/>
    </source>
</evidence>
<dbReference type="Gene3D" id="2.170.130.10">
    <property type="entry name" value="TonB-dependent receptor, plug domain"/>
    <property type="match status" value="1"/>
</dbReference>
<accession>A0A369PXL6</accession>
<protein>
    <submittedName>
        <fullName evidence="5">TonB-dependent receptor</fullName>
    </submittedName>
</protein>
<evidence type="ECO:0000259" key="4">
    <source>
        <dbReference type="Pfam" id="PF07715"/>
    </source>
</evidence>
<sequence>MIQMSKEKTRKHVKLFVLNQIIKTLGLAGVLIMSLCLQYSIASTFKKENIKSHPLFITIDNVISIRVVDAKGIAIPGVVVKVKGTTTGNVTDADGICNIDIKTSNAILIVSMIGYLTQEVAVEGKTKLVVVLQETTTGLNDVVVVGYGKQSTAKVTGAISSVKGSELLKAPVANITNSLAGRLPGLIAVQRSGEPGQDASSINIRGFGDALIIVDGVPASFSELDANEIESISVLKDASAAVYGVRAANGVVMVTTKKGTIGKPTISYNAYYAMQQVTNYPKLLDALQFAELRNEAAVNAWVRAGNLNAPLNLEYSAQEIENIRNGTTPNTDWYSSTIRDISPQFYQNLGVSGGTEDVKYYVNLGYVNQGGLWHSGDTKYQRYNLRSSINAKITKRLTADLNLSGRYEDRQYPGESAASIISAVKRIYPIYPVYANNNPAYYSTSNANNAVQLTDKNESGNSTYLTKYFSGIFSLNYALPYIEGLNLKGLVSYQNEADNTKYYSKQRSLYTYDATTGIYNAVYKSSISSVNQGNNQQNTLLTQLSLNYAASFNKHNVSGLLLFERQNSDLTALSAYRQFTLQGIQQLDFGDVANQSNSGNLTEQANMGYVGKFNYDYAGKYLLEFGFRYDGTYRASPDKRFGFFPNVSVGWRISEENFMKNITVIDNLKLRASYGKVGDDQGLAAFQYLQGYNLGGNYLFGADPTLGIVPSVLSNPNATWFTSKTSNIGLDISLWKGLLGATIEGFYRERAGLFATRVLSLPNTFGANLPQENLNGDNTRGFELTLTHKNKIGNLDYSISPNVSFTKSRNAYIERAESTNSYLNWRNNTTGRNKNIFWGYVATGQFQSQSEINTAPIQDSRGNQTLLPGDIRYADLNGDGIINSSDQTIIGRGTTPEMFFGLNLAAQYRGFDLSVLLQGASNFNAYYDGELQNPFFNNANSYTFFADRWHRTVINDPNSAWIPGKFPSTVLSGSDNNKLTSSFWLQNATYLRVKNVDFGYTFSKNLLGKSGVQRLRVYFSGQNIFTFSKLKNINLDPEAPGGRGDYYPQMKIWTFGLNVGL</sequence>
<keyword evidence="2" id="KW-1134">Transmembrane beta strand</keyword>
<name>A0A369PXL6_9SPHI</name>
<dbReference type="Pfam" id="PF07715">
    <property type="entry name" value="Plug"/>
    <property type="match status" value="1"/>
</dbReference>
<dbReference type="GO" id="GO:0044718">
    <property type="term" value="P:siderophore transmembrane transport"/>
    <property type="evidence" value="ECO:0007669"/>
    <property type="project" value="TreeGrafter"/>
</dbReference>
<gene>
    <name evidence="5" type="ORF">DU508_09375</name>
</gene>
<evidence type="ECO:0000313" key="5">
    <source>
        <dbReference type="EMBL" id="RDC57363.1"/>
    </source>
</evidence>
<dbReference type="PANTHER" id="PTHR30069">
    <property type="entry name" value="TONB-DEPENDENT OUTER MEMBRANE RECEPTOR"/>
    <property type="match status" value="1"/>
</dbReference>
<keyword evidence="5" id="KW-0675">Receptor</keyword>
<keyword evidence="2 3" id="KW-0812">Transmembrane</keyword>
<evidence type="ECO:0000256" key="3">
    <source>
        <dbReference type="SAM" id="Phobius"/>
    </source>
</evidence>
<dbReference type="InterPro" id="IPR023996">
    <property type="entry name" value="TonB-dep_OMP_SusC/RagA"/>
</dbReference>
<dbReference type="GO" id="GO:0009279">
    <property type="term" value="C:cell outer membrane"/>
    <property type="evidence" value="ECO:0007669"/>
    <property type="project" value="UniProtKB-SubCell"/>
</dbReference>
<keyword evidence="3" id="KW-1133">Transmembrane helix</keyword>
<keyword evidence="2" id="KW-0813">Transport</keyword>
<dbReference type="PANTHER" id="PTHR30069:SF29">
    <property type="entry name" value="HEMOGLOBIN AND HEMOGLOBIN-HAPTOGLOBIN-BINDING PROTEIN 1-RELATED"/>
    <property type="match status" value="1"/>
</dbReference>
<organism evidence="5 6">
    <name type="scientific">Pedobacter chinensis</name>
    <dbReference type="NCBI Taxonomy" id="2282421"/>
    <lineage>
        <taxon>Bacteria</taxon>
        <taxon>Pseudomonadati</taxon>
        <taxon>Bacteroidota</taxon>
        <taxon>Sphingobacteriia</taxon>
        <taxon>Sphingobacteriales</taxon>
        <taxon>Sphingobacteriaceae</taxon>
        <taxon>Pedobacter</taxon>
    </lineage>
</organism>
<dbReference type="InterPro" id="IPR008969">
    <property type="entry name" value="CarboxyPept-like_regulatory"/>
</dbReference>
<comment type="similarity">
    <text evidence="2">Belongs to the TonB-dependent receptor family.</text>
</comment>
<dbReference type="InterPro" id="IPR039426">
    <property type="entry name" value="TonB-dep_rcpt-like"/>
</dbReference>